<dbReference type="OrthoDB" id="6622255at2"/>
<dbReference type="InterPro" id="IPR013022">
    <property type="entry name" value="Xyl_isomerase-like_TIM-brl"/>
</dbReference>
<evidence type="ECO:0000259" key="1">
    <source>
        <dbReference type="Pfam" id="PF01261"/>
    </source>
</evidence>
<gene>
    <name evidence="2" type="ORF">E6C55_10465</name>
</gene>
<dbReference type="InterPro" id="IPR036237">
    <property type="entry name" value="Xyl_isomerase-like_sf"/>
</dbReference>
<dbReference type="Gene3D" id="3.20.20.150">
    <property type="entry name" value="Divalent-metal-dependent TIM barrel enzymes"/>
    <property type="match status" value="1"/>
</dbReference>
<dbReference type="Proteomes" id="UP000310636">
    <property type="component" value="Unassembled WGS sequence"/>
</dbReference>
<accession>A0A4S4C062</accession>
<organism evidence="2 3">
    <name type="scientific">Cohnella fermenti</name>
    <dbReference type="NCBI Taxonomy" id="2565925"/>
    <lineage>
        <taxon>Bacteria</taxon>
        <taxon>Bacillati</taxon>
        <taxon>Bacillota</taxon>
        <taxon>Bacilli</taxon>
        <taxon>Bacillales</taxon>
        <taxon>Paenibacillaceae</taxon>
        <taxon>Cohnella</taxon>
    </lineage>
</organism>
<dbReference type="EMBL" id="SSOB01000011">
    <property type="protein sequence ID" value="THF80302.1"/>
    <property type="molecule type" value="Genomic_DNA"/>
</dbReference>
<keyword evidence="2" id="KW-0413">Isomerase</keyword>
<dbReference type="Pfam" id="PF01261">
    <property type="entry name" value="AP_endonuc_2"/>
    <property type="match status" value="1"/>
</dbReference>
<name>A0A4S4C062_9BACL</name>
<keyword evidence="3" id="KW-1185">Reference proteome</keyword>
<proteinExistence type="predicted"/>
<dbReference type="AlphaFoldDB" id="A0A4S4C062"/>
<dbReference type="SUPFAM" id="SSF51658">
    <property type="entry name" value="Xylose isomerase-like"/>
    <property type="match status" value="1"/>
</dbReference>
<dbReference type="InterPro" id="IPR050312">
    <property type="entry name" value="IolE/XylAMocC-like"/>
</dbReference>
<comment type="caution">
    <text evidence="2">The sequence shown here is derived from an EMBL/GenBank/DDBJ whole genome shotgun (WGS) entry which is preliminary data.</text>
</comment>
<evidence type="ECO:0000313" key="2">
    <source>
        <dbReference type="EMBL" id="THF80302.1"/>
    </source>
</evidence>
<sequence>MSRPHYRLGINHHLLYPASLDSASAHGDSLAEALALPGFEVTDCYVPSSGEEAQTRAIARIAASGREPIYNCPLMLGPDWGPHHPDVVVRERTRDEAKRHIDRAKSIGARKMVVASGDDPGPERREEEMALMIAYMIDLCAYAGAGLCLMIEPFDRSIGRNLLIGPTVEAVAVVEAVRSAGCENIGLLVDMGHIPLMGESFRHAVATAGRHIRHVHLGSCVMRDSRDPLYGDMHPPWGYPGGENDVAEAAEFLRCLIDAGYFEVEGEESPTLTLEMRPYPGMTERSSAELFIRKLEQAWQEAERL</sequence>
<dbReference type="RefSeq" id="WP_136369739.1">
    <property type="nucleotide sequence ID" value="NZ_SSOB01000011.1"/>
</dbReference>
<reference evidence="2 3" key="1">
    <citation type="submission" date="2019-04" db="EMBL/GenBank/DDBJ databases">
        <title>Cohnella sp. nov. isolated from preserved vegetables.</title>
        <authorList>
            <person name="Lin S.-Y."/>
            <person name="Hung M.-H."/>
            <person name="Young C.-C."/>
        </authorList>
    </citation>
    <scope>NUCLEOTIDE SEQUENCE [LARGE SCALE GENOMIC DNA]</scope>
    <source>
        <strain evidence="2 3">CC-MHH1044</strain>
    </source>
</reference>
<evidence type="ECO:0000313" key="3">
    <source>
        <dbReference type="Proteomes" id="UP000310636"/>
    </source>
</evidence>
<feature type="domain" description="Xylose isomerase-like TIM barrel" evidence="1">
    <location>
        <begin position="36"/>
        <end position="267"/>
    </location>
</feature>
<dbReference type="PANTHER" id="PTHR12110">
    <property type="entry name" value="HYDROXYPYRUVATE ISOMERASE"/>
    <property type="match status" value="1"/>
</dbReference>
<dbReference type="GO" id="GO:0016853">
    <property type="term" value="F:isomerase activity"/>
    <property type="evidence" value="ECO:0007669"/>
    <property type="project" value="UniProtKB-KW"/>
</dbReference>
<protein>
    <submittedName>
        <fullName evidence="2">Sugar phosphate isomerase/epimerase</fullName>
    </submittedName>
</protein>